<feature type="compositionally biased region" description="Basic residues" evidence="7">
    <location>
        <begin position="619"/>
        <end position="635"/>
    </location>
</feature>
<dbReference type="InterPro" id="IPR013083">
    <property type="entry name" value="Znf_RING/FYVE/PHD"/>
</dbReference>
<proteinExistence type="predicted"/>
<dbReference type="Proteomes" id="UP000225706">
    <property type="component" value="Unassembled WGS sequence"/>
</dbReference>
<feature type="compositionally biased region" description="Basic and acidic residues" evidence="7">
    <location>
        <begin position="564"/>
        <end position="579"/>
    </location>
</feature>
<dbReference type="SUPFAM" id="SSF57756">
    <property type="entry name" value="Retrovirus zinc finger-like domains"/>
    <property type="match status" value="1"/>
</dbReference>
<feature type="compositionally biased region" description="Basic and acidic residues" evidence="7">
    <location>
        <begin position="1006"/>
        <end position="1035"/>
    </location>
</feature>
<keyword evidence="5" id="KW-0539">Nucleus</keyword>
<feature type="compositionally biased region" description="Polar residues" evidence="7">
    <location>
        <begin position="203"/>
        <end position="222"/>
    </location>
</feature>
<dbReference type="GO" id="GO:0003676">
    <property type="term" value="F:nucleic acid binding"/>
    <property type="evidence" value="ECO:0007669"/>
    <property type="project" value="InterPro"/>
</dbReference>
<feature type="compositionally biased region" description="Basic and acidic residues" evidence="7">
    <location>
        <begin position="1093"/>
        <end position="1115"/>
    </location>
</feature>
<dbReference type="SMART" id="SM01180">
    <property type="entry name" value="DWNN"/>
    <property type="match status" value="1"/>
</dbReference>
<organism evidence="11 12">
    <name type="scientific">Stylophora pistillata</name>
    <name type="common">Smooth cauliflower coral</name>
    <dbReference type="NCBI Taxonomy" id="50429"/>
    <lineage>
        <taxon>Eukaryota</taxon>
        <taxon>Metazoa</taxon>
        <taxon>Cnidaria</taxon>
        <taxon>Anthozoa</taxon>
        <taxon>Hexacorallia</taxon>
        <taxon>Scleractinia</taxon>
        <taxon>Astrocoeniina</taxon>
        <taxon>Pocilloporidae</taxon>
        <taxon>Stylophora</taxon>
    </lineage>
</organism>
<feature type="region of interest" description="Disordered" evidence="7">
    <location>
        <begin position="516"/>
        <end position="1115"/>
    </location>
</feature>
<feature type="compositionally biased region" description="Basic and acidic residues" evidence="7">
    <location>
        <begin position="1042"/>
        <end position="1051"/>
    </location>
</feature>
<evidence type="ECO:0000256" key="2">
    <source>
        <dbReference type="ARBA" id="ARBA00022723"/>
    </source>
</evidence>
<comment type="subcellular location">
    <subcellularLocation>
        <location evidence="1">Nucleus</location>
    </subcellularLocation>
</comment>
<evidence type="ECO:0000256" key="7">
    <source>
        <dbReference type="SAM" id="MobiDB-lite"/>
    </source>
</evidence>
<gene>
    <name evidence="11" type="primary">RBBP6</name>
    <name evidence="11" type="ORF">AWC38_SpisGene9430</name>
</gene>
<dbReference type="InterPro" id="IPR033489">
    <property type="entry name" value="RBBP6"/>
</dbReference>
<dbReference type="AlphaFoldDB" id="A0A2B4SBE6"/>
<feature type="compositionally biased region" description="Acidic residues" evidence="7">
    <location>
        <begin position="929"/>
        <end position="948"/>
    </location>
</feature>
<name>A0A2B4SBE6_STYPI</name>
<feature type="compositionally biased region" description="Basic and acidic residues" evidence="7">
    <location>
        <begin position="225"/>
        <end position="235"/>
    </location>
</feature>
<feature type="compositionally biased region" description="Basic and acidic residues" evidence="7">
    <location>
        <begin position="874"/>
        <end position="886"/>
    </location>
</feature>
<evidence type="ECO:0000256" key="3">
    <source>
        <dbReference type="ARBA" id="ARBA00022771"/>
    </source>
</evidence>
<dbReference type="GO" id="GO:0005634">
    <property type="term" value="C:nucleus"/>
    <property type="evidence" value="ECO:0007669"/>
    <property type="project" value="UniProtKB-SubCell"/>
</dbReference>
<evidence type="ECO:0000313" key="11">
    <source>
        <dbReference type="EMBL" id="PFX25898.1"/>
    </source>
</evidence>
<dbReference type="EMBL" id="LSMT01000139">
    <property type="protein sequence ID" value="PFX25898.1"/>
    <property type="molecule type" value="Genomic_DNA"/>
</dbReference>
<feature type="region of interest" description="Disordered" evidence="7">
    <location>
        <begin position="199"/>
        <end position="248"/>
    </location>
</feature>
<evidence type="ECO:0000313" key="12">
    <source>
        <dbReference type="Proteomes" id="UP000225706"/>
    </source>
</evidence>
<feature type="domain" description="RING-type" evidence="8">
    <location>
        <begin position="250"/>
        <end position="289"/>
    </location>
</feature>
<feature type="compositionally biased region" description="Low complexity" evidence="7">
    <location>
        <begin position="530"/>
        <end position="541"/>
    </location>
</feature>
<keyword evidence="3 6" id="KW-0863">Zinc-finger</keyword>
<dbReference type="GO" id="GO:0061630">
    <property type="term" value="F:ubiquitin protein ligase activity"/>
    <property type="evidence" value="ECO:0007669"/>
    <property type="project" value="InterPro"/>
</dbReference>
<feature type="compositionally biased region" description="Low complexity" evidence="7">
    <location>
        <begin position="603"/>
        <end position="618"/>
    </location>
</feature>
<keyword evidence="2" id="KW-0479">Metal-binding</keyword>
<dbReference type="SMART" id="SM00343">
    <property type="entry name" value="ZnF_C2HC"/>
    <property type="match status" value="1"/>
</dbReference>
<dbReference type="InterPro" id="IPR001878">
    <property type="entry name" value="Znf_CCHC"/>
</dbReference>
<evidence type="ECO:0000259" key="10">
    <source>
        <dbReference type="PROSITE" id="PS51282"/>
    </source>
</evidence>
<feature type="compositionally biased region" description="Basic and acidic residues" evidence="7">
    <location>
        <begin position="911"/>
        <end position="920"/>
    </location>
</feature>
<dbReference type="Gene3D" id="4.10.60.10">
    <property type="entry name" value="Zinc finger, CCHC-type"/>
    <property type="match status" value="1"/>
</dbReference>
<evidence type="ECO:0000256" key="4">
    <source>
        <dbReference type="ARBA" id="ARBA00022833"/>
    </source>
</evidence>
<dbReference type="GO" id="GO:0006511">
    <property type="term" value="P:ubiquitin-dependent protein catabolic process"/>
    <property type="evidence" value="ECO:0007669"/>
    <property type="project" value="TreeGrafter"/>
</dbReference>
<feature type="compositionally biased region" description="Basic residues" evidence="7">
    <location>
        <begin position="855"/>
        <end position="873"/>
    </location>
</feature>
<keyword evidence="4" id="KW-0862">Zinc</keyword>
<dbReference type="Pfam" id="PF08783">
    <property type="entry name" value="DWNN"/>
    <property type="match status" value="1"/>
</dbReference>
<feature type="compositionally biased region" description="Low complexity" evidence="7">
    <location>
        <begin position="322"/>
        <end position="339"/>
    </location>
</feature>
<feature type="compositionally biased region" description="Polar residues" evidence="7">
    <location>
        <begin position="340"/>
        <end position="358"/>
    </location>
</feature>
<dbReference type="SUPFAM" id="SSF57850">
    <property type="entry name" value="RING/U-box"/>
    <property type="match status" value="1"/>
</dbReference>
<feature type="compositionally biased region" description="Low complexity" evidence="7">
    <location>
        <begin position="636"/>
        <end position="648"/>
    </location>
</feature>
<feature type="domain" description="CCHC-type" evidence="9">
    <location>
        <begin position="167"/>
        <end position="181"/>
    </location>
</feature>
<feature type="compositionally biased region" description="Basic and acidic residues" evidence="7">
    <location>
        <begin position="949"/>
        <end position="976"/>
    </location>
</feature>
<evidence type="ECO:0000256" key="1">
    <source>
        <dbReference type="ARBA" id="ARBA00004123"/>
    </source>
</evidence>
<feature type="compositionally biased region" description="Basic residues" evidence="7">
    <location>
        <begin position="677"/>
        <end position="697"/>
    </location>
</feature>
<dbReference type="PANTHER" id="PTHR15439">
    <property type="entry name" value="RETINOBLASTOMA-BINDING PROTEIN 6"/>
    <property type="match status" value="1"/>
</dbReference>
<reference evidence="12" key="1">
    <citation type="journal article" date="2017" name="bioRxiv">
        <title>Comparative analysis of the genomes of Stylophora pistillata and Acropora digitifera provides evidence for extensive differences between species of corals.</title>
        <authorList>
            <person name="Voolstra C.R."/>
            <person name="Li Y."/>
            <person name="Liew Y.J."/>
            <person name="Baumgarten S."/>
            <person name="Zoccola D."/>
            <person name="Flot J.-F."/>
            <person name="Tambutte S."/>
            <person name="Allemand D."/>
            <person name="Aranda M."/>
        </authorList>
    </citation>
    <scope>NUCLEOTIDE SEQUENCE [LARGE SCALE GENOMIC DNA]</scope>
</reference>
<dbReference type="InterPro" id="IPR036875">
    <property type="entry name" value="Znf_CCHC_sf"/>
</dbReference>
<keyword evidence="12" id="KW-1185">Reference proteome</keyword>
<feature type="compositionally biased region" description="Basic and acidic residues" evidence="7">
    <location>
        <begin position="728"/>
        <end position="839"/>
    </location>
</feature>
<dbReference type="PANTHER" id="PTHR15439:SF0">
    <property type="entry name" value="CELL DIVISION CYCLE AND APOPTOSIS REGULATOR PROTEIN 1-RELATED"/>
    <property type="match status" value="1"/>
</dbReference>
<accession>A0A2B4SBE6</accession>
<feature type="compositionally biased region" description="Basic and acidic residues" evidence="7">
    <location>
        <begin position="375"/>
        <end position="385"/>
    </location>
</feature>
<dbReference type="CDD" id="cd16620">
    <property type="entry name" value="vRING-HC-C4C4_RBBP6"/>
    <property type="match status" value="1"/>
</dbReference>
<dbReference type="FunFam" id="3.10.20.90:FF:000070">
    <property type="entry name" value="E3 ubiquitin-protein ligase RBBP6 isoform X2"/>
    <property type="match status" value="1"/>
</dbReference>
<dbReference type="GO" id="GO:0016567">
    <property type="term" value="P:protein ubiquitination"/>
    <property type="evidence" value="ECO:0007669"/>
    <property type="project" value="InterPro"/>
</dbReference>
<dbReference type="PROSITE" id="PS51282">
    <property type="entry name" value="DWNN"/>
    <property type="match status" value="1"/>
</dbReference>
<protein>
    <submittedName>
        <fullName evidence="11">E3 ubiquitin-protein ligase RBBP6</fullName>
    </submittedName>
</protein>
<dbReference type="InterPro" id="IPR001841">
    <property type="entry name" value="Znf_RING"/>
</dbReference>
<dbReference type="GO" id="GO:0008270">
    <property type="term" value="F:zinc ion binding"/>
    <property type="evidence" value="ECO:0007669"/>
    <property type="project" value="UniProtKB-KW"/>
</dbReference>
<feature type="domain" description="DWNN" evidence="10">
    <location>
        <begin position="4"/>
        <end position="77"/>
    </location>
</feature>
<dbReference type="PROSITE" id="PS50158">
    <property type="entry name" value="ZF_CCHC"/>
    <property type="match status" value="1"/>
</dbReference>
<dbReference type="InterPro" id="IPR025829">
    <property type="entry name" value="Zn_knuckle_CX2CX3GHX4C"/>
</dbReference>
<dbReference type="GO" id="GO:0006397">
    <property type="term" value="P:mRNA processing"/>
    <property type="evidence" value="ECO:0007669"/>
    <property type="project" value="InterPro"/>
</dbReference>
<dbReference type="Gene3D" id="3.30.40.10">
    <property type="entry name" value="Zinc/RING finger domain, C3HC4 (zinc finger)"/>
    <property type="match status" value="1"/>
</dbReference>
<evidence type="ECO:0000256" key="5">
    <source>
        <dbReference type="ARBA" id="ARBA00023242"/>
    </source>
</evidence>
<comment type="caution">
    <text evidence="11">The sequence shown here is derived from an EMBL/GenBank/DDBJ whole genome shotgun (WGS) entry which is preliminary data.</text>
</comment>
<dbReference type="Gene3D" id="3.10.20.90">
    <property type="entry name" value="Phosphatidylinositol 3-kinase Catalytic Subunit, Chain A, domain 1"/>
    <property type="match status" value="1"/>
</dbReference>
<evidence type="ECO:0000259" key="8">
    <source>
        <dbReference type="PROSITE" id="PS50089"/>
    </source>
</evidence>
<dbReference type="STRING" id="50429.A0A2B4SBE6"/>
<evidence type="ECO:0000256" key="6">
    <source>
        <dbReference type="PROSITE-ProRule" id="PRU00047"/>
    </source>
</evidence>
<dbReference type="PROSITE" id="PS50089">
    <property type="entry name" value="ZF_RING_2"/>
    <property type="match status" value="1"/>
</dbReference>
<dbReference type="InterPro" id="IPR014891">
    <property type="entry name" value="DWNN_domain"/>
</dbReference>
<dbReference type="Pfam" id="PF13696">
    <property type="entry name" value="zf-CCHC_2"/>
    <property type="match status" value="1"/>
</dbReference>
<sequence>MSCIHYKFRSALEYDTITFDGLSISLADLKQSIITQKKFGKNSDFDLEVTNAQTKEEYKDEMTMIPKNSSVVVRRIPVGPKSKAQLAADRASPFSSGEQKTSGFQDYQVVKSNKLSKVTDLANADASEEDKLKAMMKQSGEDWDPSQYVKGRRPYAPGVPVPQSYVCYRCGKHGHFIRNCPTNGDARFDVPKVKRTTGIPRTFLSTAEGTSSPPASRLSPSNQEDESKSKGKEKTPQTAGNKKVPSELRCPSCSSLLTDAVLIPCCGTSYCDDCIRNYLLENEQECPSCGAENVSPDSLVINKQLRQAVNTFKNARPASPFVTKLPTKTNETTTVTSNTDGKQTTPASKVEPESSSQEKAVPDPKSTEVQAKLPSDADNRIKESSPKPVKQVLSQPQQIRIHHRDGPAQQGVGMNQARLPFDPRRRLGDFPPRGPPRVPEIHHRLSEPIRPHGLPPEHVPRVPAIRPGLGGPRHPGPPPYLPPAIRGMHAAAPALPRMPPVPTLVAAPLPRHPAFRPPAMFDPLHPGDRPGTLPPGHHTPPMSEREFYKMQKKLKSRGKKKREHSSANRPRKDPRKEGSSFDFDDELLEYRELQKSRQRLRSRSLTPTRSWSRSPSLRSRSRSRSFSRSRSRSRSLSRSSGSPARSPTPEGWDESRSPSPTPSHGQSGGANSEDEKKKRHKKRKKEQKSKGRKKQKTSHKDEHPVEQKAGIDGVKEEEKKKLRNQNGKGDKVEVKEKTKNVEKDKDKPKEVKTNKEKEKIKKKDKDKKVVSDKEGKGIEKDSKKQSEKKIEKKSKEGKETEKKSKEGKETEKKSKEGKETGKKSKEGKETEKKSKEGKEKRKKKDKDKKEESSGKKRKSKKKHKKHKRHKKGKNKGEKTGSEEKEAGNNIDTEENENKDESSEAGNPEGKTTTDDEKDYQGTDGAGNQDESDEDRSDSDEGEQEEMEEDGKTGKPVHEGDDVDEKSSESHEDKTENGSDADEQDHRKSKTGKHQREEELLESDQEEEKKLRGNEEKLEGKESDAGQDLMEQKLLESDDESDRAEYTEDGNHEGQQNVERVQEEEMEEHDSDRGNEAKTGNGQERFYPELSAEQSKEEDSRFIAEKRENGSHRVEL</sequence>
<feature type="region of interest" description="Disordered" evidence="7">
    <location>
        <begin position="319"/>
        <end position="398"/>
    </location>
</feature>
<dbReference type="OrthoDB" id="106784at2759"/>
<feature type="compositionally biased region" description="Basic residues" evidence="7">
    <location>
        <begin position="550"/>
        <end position="563"/>
    </location>
</feature>
<evidence type="ECO:0000259" key="9">
    <source>
        <dbReference type="PROSITE" id="PS50158"/>
    </source>
</evidence>